<keyword evidence="8" id="KW-1185">Reference proteome</keyword>
<evidence type="ECO:0000256" key="4">
    <source>
        <dbReference type="ARBA" id="ARBA00022723"/>
    </source>
</evidence>
<name>A0A1G7CUU3_9PROT</name>
<dbReference type="NCBIfam" id="NF006559">
    <property type="entry name" value="PRK09060.1"/>
    <property type="match status" value="1"/>
</dbReference>
<comment type="cofactor">
    <cofactor evidence="1">
        <name>Zn(2+)</name>
        <dbReference type="ChEBI" id="CHEBI:29105"/>
    </cofactor>
</comment>
<dbReference type="AlphaFoldDB" id="A0A1G7CUU3"/>
<dbReference type="PANTHER" id="PTHR43668:SF4">
    <property type="entry name" value="ALLANTOINASE"/>
    <property type="match status" value="1"/>
</dbReference>
<gene>
    <name evidence="7" type="ORF">SAMN05421720_106204</name>
</gene>
<dbReference type="NCBIfam" id="TIGR00857">
    <property type="entry name" value="pyrC_multi"/>
    <property type="match status" value="1"/>
</dbReference>
<dbReference type="Proteomes" id="UP000199412">
    <property type="component" value="Unassembled WGS sequence"/>
</dbReference>
<organism evidence="7 8">
    <name type="scientific">Rhodospira trueperi</name>
    <dbReference type="NCBI Taxonomy" id="69960"/>
    <lineage>
        <taxon>Bacteria</taxon>
        <taxon>Pseudomonadati</taxon>
        <taxon>Pseudomonadota</taxon>
        <taxon>Alphaproteobacteria</taxon>
        <taxon>Rhodospirillales</taxon>
        <taxon>Rhodospirillaceae</taxon>
        <taxon>Rhodospira</taxon>
    </lineage>
</organism>
<accession>A0A1G7CUU3</accession>
<dbReference type="GO" id="GO:0004038">
    <property type="term" value="F:allantoinase activity"/>
    <property type="evidence" value="ECO:0007669"/>
    <property type="project" value="TreeGrafter"/>
</dbReference>
<dbReference type="STRING" id="69960.SAMN05421720_106204"/>
<dbReference type="InterPro" id="IPR050138">
    <property type="entry name" value="DHOase/Allantoinase_Hydrolase"/>
</dbReference>
<dbReference type="Gene3D" id="3.20.20.140">
    <property type="entry name" value="Metal-dependent hydrolases"/>
    <property type="match status" value="1"/>
</dbReference>
<keyword evidence="5" id="KW-0378">Hydrolase</keyword>
<evidence type="ECO:0000256" key="1">
    <source>
        <dbReference type="ARBA" id="ARBA00001947"/>
    </source>
</evidence>
<dbReference type="GO" id="GO:0006145">
    <property type="term" value="P:purine nucleobase catabolic process"/>
    <property type="evidence" value="ECO:0007669"/>
    <property type="project" value="TreeGrafter"/>
</dbReference>
<evidence type="ECO:0000256" key="3">
    <source>
        <dbReference type="ARBA" id="ARBA00010286"/>
    </source>
</evidence>
<dbReference type="InterPro" id="IPR006680">
    <property type="entry name" value="Amidohydro-rel"/>
</dbReference>
<dbReference type="GO" id="GO:0005737">
    <property type="term" value="C:cytoplasm"/>
    <property type="evidence" value="ECO:0007669"/>
    <property type="project" value="TreeGrafter"/>
</dbReference>
<dbReference type="InterPro" id="IPR011059">
    <property type="entry name" value="Metal-dep_hydrolase_composite"/>
</dbReference>
<feature type="domain" description="Amidohydrolase-related" evidence="6">
    <location>
        <begin position="56"/>
        <end position="424"/>
    </location>
</feature>
<dbReference type="RefSeq" id="WP_281242527.1">
    <property type="nucleotide sequence ID" value="NZ_FNAP01000006.1"/>
</dbReference>
<proteinExistence type="inferred from homology"/>
<evidence type="ECO:0000259" key="6">
    <source>
        <dbReference type="Pfam" id="PF01979"/>
    </source>
</evidence>
<reference evidence="7 8" key="1">
    <citation type="submission" date="2016-10" db="EMBL/GenBank/DDBJ databases">
        <authorList>
            <person name="de Groot N.N."/>
        </authorList>
    </citation>
    <scope>NUCLEOTIDE SEQUENCE [LARGE SCALE GENOMIC DNA]</scope>
    <source>
        <strain evidence="7 8">ATCC 700224</strain>
    </source>
</reference>
<evidence type="ECO:0000313" key="7">
    <source>
        <dbReference type="EMBL" id="SDE42275.1"/>
    </source>
</evidence>
<comment type="function">
    <text evidence="2">Catalyzes the reversible cyclization of carbamoyl aspartate to dihydroorotate.</text>
</comment>
<sequence length="444" mass="47455">METAEPFDLLLRGGTVMTPSGAVATTVGVRGGRIAALGVPDTAPAAEVLDLRGLHVLPGVIDSQVHFREPGLEHKEDLESGTRGAVLGGVTTIFEMPNTSPNTDSPDALADKLARARGRAWCDHAFFLGATDANADSLGDWEGLPGCAGVKVFMGSSTGSLLVEDDTVLRRVLAGGRRRVAVHAEDEARLRARKAVAEEAADPSAHPDWRDVETAVTATRRLLALSRETGRRVHVLHITTAEELEMLVGARALATVEVTPQHLTLAAPDCYDGLGSFAQMNPPIREARHRAALWRAVADGLVDVIGSDHAPHTREEKSWPYPQCPSGMPGVQTLVPVMLAHVHVGRLSLERFVDLTSAGPARIYNIAGKGRIARGYDADFTIVDLDAEHTIDNAWIASTCGWTPFHGMPVTGWPVMTVIRGHVVMREGATVGEPLGEPARFQGV</sequence>
<dbReference type="PANTHER" id="PTHR43668">
    <property type="entry name" value="ALLANTOINASE"/>
    <property type="match status" value="1"/>
</dbReference>
<dbReference type="SUPFAM" id="SSF51338">
    <property type="entry name" value="Composite domain of metallo-dependent hydrolases"/>
    <property type="match status" value="1"/>
</dbReference>
<dbReference type="InterPro" id="IPR002195">
    <property type="entry name" value="Dihydroorotase_CS"/>
</dbReference>
<evidence type="ECO:0000313" key="8">
    <source>
        <dbReference type="Proteomes" id="UP000199412"/>
    </source>
</evidence>
<protein>
    <submittedName>
        <fullName evidence="7">Dihydroorotase</fullName>
    </submittedName>
</protein>
<dbReference type="InterPro" id="IPR032466">
    <property type="entry name" value="Metal_Hydrolase"/>
</dbReference>
<dbReference type="Pfam" id="PF01979">
    <property type="entry name" value="Amidohydro_1"/>
    <property type="match status" value="1"/>
</dbReference>
<comment type="similarity">
    <text evidence="3">Belongs to the metallo-dependent hydrolases superfamily. DHOase family. Class I DHOase subfamily.</text>
</comment>
<evidence type="ECO:0000256" key="5">
    <source>
        <dbReference type="ARBA" id="ARBA00022801"/>
    </source>
</evidence>
<dbReference type="GO" id="GO:0046872">
    <property type="term" value="F:metal ion binding"/>
    <property type="evidence" value="ECO:0007669"/>
    <property type="project" value="UniProtKB-KW"/>
</dbReference>
<keyword evidence="4" id="KW-0479">Metal-binding</keyword>
<dbReference type="EMBL" id="FNAP01000006">
    <property type="protein sequence ID" value="SDE42275.1"/>
    <property type="molecule type" value="Genomic_DNA"/>
</dbReference>
<dbReference type="CDD" id="cd01318">
    <property type="entry name" value="DHOase_IIb"/>
    <property type="match status" value="1"/>
</dbReference>
<dbReference type="SUPFAM" id="SSF51556">
    <property type="entry name" value="Metallo-dependent hydrolases"/>
    <property type="match status" value="1"/>
</dbReference>
<dbReference type="PROSITE" id="PS00483">
    <property type="entry name" value="DIHYDROOROTASE_2"/>
    <property type="match status" value="1"/>
</dbReference>
<evidence type="ECO:0000256" key="2">
    <source>
        <dbReference type="ARBA" id="ARBA00002368"/>
    </source>
</evidence>